<evidence type="ECO:0000259" key="6">
    <source>
        <dbReference type="Pfam" id="PF02826"/>
    </source>
</evidence>
<reference evidence="7" key="1">
    <citation type="submission" date="2020-10" db="EMBL/GenBank/DDBJ databases">
        <title>Diversity and distribution of actinomycetes associated with coral in the coast of Hainan.</title>
        <authorList>
            <person name="Li F."/>
        </authorList>
    </citation>
    <scope>NUCLEOTIDE SEQUENCE</scope>
    <source>
        <strain evidence="7">HNM0983</strain>
    </source>
</reference>
<dbReference type="RefSeq" id="WP_193927031.1">
    <property type="nucleotide sequence ID" value="NZ_JADEYC010000007.1"/>
</dbReference>
<keyword evidence="2 4" id="KW-0560">Oxidoreductase</keyword>
<dbReference type="Gene3D" id="3.40.50.720">
    <property type="entry name" value="NAD(P)-binding Rossmann-like Domain"/>
    <property type="match status" value="2"/>
</dbReference>
<evidence type="ECO:0000313" key="8">
    <source>
        <dbReference type="Proteomes" id="UP000598360"/>
    </source>
</evidence>
<comment type="similarity">
    <text evidence="1 4">Belongs to the D-isomer specific 2-hydroxyacid dehydrogenase family.</text>
</comment>
<dbReference type="InterPro" id="IPR006139">
    <property type="entry name" value="D-isomer_2_OHA_DH_cat_dom"/>
</dbReference>
<dbReference type="GO" id="GO:0051287">
    <property type="term" value="F:NAD binding"/>
    <property type="evidence" value="ECO:0007669"/>
    <property type="project" value="InterPro"/>
</dbReference>
<dbReference type="PANTHER" id="PTHR43333:SF1">
    <property type="entry name" value="D-ISOMER SPECIFIC 2-HYDROXYACID DEHYDROGENASE NAD-BINDING DOMAIN-CONTAINING PROTEIN"/>
    <property type="match status" value="1"/>
</dbReference>
<dbReference type="InterPro" id="IPR029753">
    <property type="entry name" value="D-isomer_DH_CS"/>
</dbReference>
<dbReference type="PANTHER" id="PTHR43333">
    <property type="entry name" value="2-HACID_DH_C DOMAIN-CONTAINING PROTEIN"/>
    <property type="match status" value="1"/>
</dbReference>
<proteinExistence type="inferred from homology"/>
<dbReference type="SUPFAM" id="SSF51735">
    <property type="entry name" value="NAD(P)-binding Rossmann-fold domains"/>
    <property type="match status" value="1"/>
</dbReference>
<organism evidence="7 8">
    <name type="scientific">Saccharopolyspora montiporae</name>
    <dbReference type="NCBI Taxonomy" id="2781240"/>
    <lineage>
        <taxon>Bacteria</taxon>
        <taxon>Bacillati</taxon>
        <taxon>Actinomycetota</taxon>
        <taxon>Actinomycetes</taxon>
        <taxon>Pseudonocardiales</taxon>
        <taxon>Pseudonocardiaceae</taxon>
        <taxon>Saccharopolyspora</taxon>
    </lineage>
</organism>
<dbReference type="GO" id="GO:0016616">
    <property type="term" value="F:oxidoreductase activity, acting on the CH-OH group of donors, NAD or NADP as acceptor"/>
    <property type="evidence" value="ECO:0007669"/>
    <property type="project" value="InterPro"/>
</dbReference>
<evidence type="ECO:0000259" key="5">
    <source>
        <dbReference type="Pfam" id="PF00389"/>
    </source>
</evidence>
<dbReference type="AlphaFoldDB" id="A0A929B9E7"/>
<dbReference type="PROSITE" id="PS00671">
    <property type="entry name" value="D_2_HYDROXYACID_DH_3"/>
    <property type="match status" value="1"/>
</dbReference>
<evidence type="ECO:0000256" key="1">
    <source>
        <dbReference type="ARBA" id="ARBA00005854"/>
    </source>
</evidence>
<dbReference type="InterPro" id="IPR006140">
    <property type="entry name" value="D-isomer_DH_NAD-bd"/>
</dbReference>
<comment type="caution">
    <text evidence="7">The sequence shown here is derived from an EMBL/GenBank/DDBJ whole genome shotgun (WGS) entry which is preliminary data.</text>
</comment>
<dbReference type="InterPro" id="IPR036291">
    <property type="entry name" value="NAD(P)-bd_dom_sf"/>
</dbReference>
<dbReference type="CDD" id="cd05300">
    <property type="entry name" value="2-Hacid_dh_1"/>
    <property type="match status" value="1"/>
</dbReference>
<evidence type="ECO:0000256" key="2">
    <source>
        <dbReference type="ARBA" id="ARBA00023002"/>
    </source>
</evidence>
<dbReference type="Proteomes" id="UP000598360">
    <property type="component" value="Unassembled WGS sequence"/>
</dbReference>
<dbReference type="EMBL" id="JADEYC010000007">
    <property type="protein sequence ID" value="MBE9373578.1"/>
    <property type="molecule type" value="Genomic_DNA"/>
</dbReference>
<accession>A0A929B9E7</accession>
<name>A0A929B9E7_9PSEU</name>
<evidence type="ECO:0000256" key="3">
    <source>
        <dbReference type="ARBA" id="ARBA00023027"/>
    </source>
</evidence>
<sequence>MHNPAPVVVVLHGGTPPAEMTRIQPHAELRYATADQLPEALPGADVLFVWDFRTEALPRAWPAADQLTWIHTATAGVDHLLTPDVLDSAVTITNSRGVFDQPMAEYVLACVLTFAKDLHTTLRQQDRLHWQHRVTERIAGRSALIIGTGPIGRAIAAQLTAAGMHVTAAGRSARDDDPDFGTVHASADLPSYIGEHDYIVLAAPLTEQTTGLLDAAVLSRCAPTARIINVGRGELVVEADLIDALRTSTIAGAALDVFDTEPLPTDSPLWQLPNVLVSPHMSGDTTGWIDELLDLFLANLRSYRHGQTLHNTVNKQRGYVSGTEH</sequence>
<evidence type="ECO:0000313" key="7">
    <source>
        <dbReference type="EMBL" id="MBE9373578.1"/>
    </source>
</evidence>
<dbReference type="SUPFAM" id="SSF52283">
    <property type="entry name" value="Formate/glycerate dehydrogenase catalytic domain-like"/>
    <property type="match status" value="1"/>
</dbReference>
<dbReference type="Pfam" id="PF00389">
    <property type="entry name" value="2-Hacid_dh"/>
    <property type="match status" value="1"/>
</dbReference>
<dbReference type="Pfam" id="PF02826">
    <property type="entry name" value="2-Hacid_dh_C"/>
    <property type="match status" value="1"/>
</dbReference>
<keyword evidence="3" id="KW-0520">NAD</keyword>
<feature type="domain" description="D-isomer specific 2-hydroxyacid dehydrogenase catalytic" evidence="5">
    <location>
        <begin position="17"/>
        <end position="314"/>
    </location>
</feature>
<keyword evidence="8" id="KW-1185">Reference proteome</keyword>
<protein>
    <submittedName>
        <fullName evidence="7">D-2-hydroxyacid dehydrogenase</fullName>
    </submittedName>
</protein>
<gene>
    <name evidence="7" type="ORF">IQ251_03850</name>
</gene>
<evidence type="ECO:0000256" key="4">
    <source>
        <dbReference type="RuleBase" id="RU003719"/>
    </source>
</evidence>
<feature type="domain" description="D-isomer specific 2-hydroxyacid dehydrogenase NAD-binding" evidence="6">
    <location>
        <begin position="109"/>
        <end position="282"/>
    </location>
</feature>